<evidence type="ECO:0000256" key="3">
    <source>
        <dbReference type="ARBA" id="ARBA00023125"/>
    </source>
</evidence>
<dbReference type="Proteomes" id="UP000604117">
    <property type="component" value="Unassembled WGS sequence"/>
</dbReference>
<dbReference type="Pfam" id="PF00126">
    <property type="entry name" value="HTH_1"/>
    <property type="match status" value="1"/>
</dbReference>
<sequence>MELRDIEIFLTLAEELHFGRTAERLRVSQARVSQSIKLQERRIGGALFERTSRSVRLTPLGERLRDRLATGYGEIMAGVDEASAAARGQVGTLTVGTFDTYHHGLAPTLDLFRQRHPQCELRMREILPVDPFGALRAGRVDVGLLWLPVREPDLVVGPELFNEKTVLAVAKDHPLAARDHVELEDLGDHPVVQVDGPIPEYVWEAHTPSVTPSGRPVPRGIAIGTVEEALTAVGAGGVVSPIGAYTAASRVRRDVTFLPITDSHTMRYALVWRAGAETSLVRAFVQASRDAAG</sequence>
<dbReference type="SUPFAM" id="SSF53850">
    <property type="entry name" value="Periplasmic binding protein-like II"/>
    <property type="match status" value="1"/>
</dbReference>
<evidence type="ECO:0000313" key="7">
    <source>
        <dbReference type="Proteomes" id="UP000604117"/>
    </source>
</evidence>
<dbReference type="PROSITE" id="PS50931">
    <property type="entry name" value="HTH_LYSR"/>
    <property type="match status" value="1"/>
</dbReference>
<dbReference type="InterPro" id="IPR036388">
    <property type="entry name" value="WH-like_DNA-bd_sf"/>
</dbReference>
<dbReference type="InterPro" id="IPR036390">
    <property type="entry name" value="WH_DNA-bd_sf"/>
</dbReference>
<keyword evidence="3" id="KW-0238">DNA-binding</keyword>
<evidence type="ECO:0000256" key="4">
    <source>
        <dbReference type="ARBA" id="ARBA00023163"/>
    </source>
</evidence>
<dbReference type="CDD" id="cd08414">
    <property type="entry name" value="PBP2_LTTR_aromatics_like"/>
    <property type="match status" value="1"/>
</dbReference>
<dbReference type="SUPFAM" id="SSF46785">
    <property type="entry name" value="Winged helix' DNA-binding domain"/>
    <property type="match status" value="1"/>
</dbReference>
<protein>
    <submittedName>
        <fullName evidence="6">LysR family transcriptional regulator</fullName>
    </submittedName>
</protein>
<dbReference type="PANTHER" id="PTHR30346:SF0">
    <property type="entry name" value="HCA OPERON TRANSCRIPTIONAL ACTIVATOR HCAR"/>
    <property type="match status" value="1"/>
</dbReference>
<organism evidence="6 7">
    <name type="scientific">Asanoa siamensis</name>
    <dbReference type="NCBI Taxonomy" id="926357"/>
    <lineage>
        <taxon>Bacteria</taxon>
        <taxon>Bacillati</taxon>
        <taxon>Actinomycetota</taxon>
        <taxon>Actinomycetes</taxon>
        <taxon>Micromonosporales</taxon>
        <taxon>Micromonosporaceae</taxon>
        <taxon>Asanoa</taxon>
    </lineage>
</organism>
<dbReference type="EMBL" id="BONE01000017">
    <property type="protein sequence ID" value="GIF73030.1"/>
    <property type="molecule type" value="Genomic_DNA"/>
</dbReference>
<reference evidence="6 7" key="1">
    <citation type="submission" date="2021-01" db="EMBL/GenBank/DDBJ databases">
        <title>Whole genome shotgun sequence of Asanoa siamensis NBRC 107932.</title>
        <authorList>
            <person name="Komaki H."/>
            <person name="Tamura T."/>
        </authorList>
    </citation>
    <scope>NUCLEOTIDE SEQUENCE [LARGE SCALE GENOMIC DNA]</scope>
    <source>
        <strain evidence="6 7">NBRC 107932</strain>
    </source>
</reference>
<gene>
    <name evidence="6" type="ORF">Asi02nite_25480</name>
</gene>
<proteinExistence type="inferred from homology"/>
<dbReference type="InterPro" id="IPR005119">
    <property type="entry name" value="LysR_subst-bd"/>
</dbReference>
<dbReference type="InterPro" id="IPR000847">
    <property type="entry name" value="LysR_HTH_N"/>
</dbReference>
<feature type="domain" description="HTH lysR-type" evidence="5">
    <location>
        <begin position="1"/>
        <end position="58"/>
    </location>
</feature>
<dbReference type="RefSeq" id="WP_203712774.1">
    <property type="nucleotide sequence ID" value="NZ_BONE01000017.1"/>
</dbReference>
<comment type="caution">
    <text evidence="6">The sequence shown here is derived from an EMBL/GenBank/DDBJ whole genome shotgun (WGS) entry which is preliminary data.</text>
</comment>
<evidence type="ECO:0000313" key="6">
    <source>
        <dbReference type="EMBL" id="GIF73030.1"/>
    </source>
</evidence>
<evidence type="ECO:0000256" key="1">
    <source>
        <dbReference type="ARBA" id="ARBA00009437"/>
    </source>
</evidence>
<keyword evidence="4" id="KW-0804">Transcription</keyword>
<name>A0ABQ4CP23_9ACTN</name>
<evidence type="ECO:0000256" key="2">
    <source>
        <dbReference type="ARBA" id="ARBA00023015"/>
    </source>
</evidence>
<comment type="similarity">
    <text evidence="1">Belongs to the LysR transcriptional regulatory family.</text>
</comment>
<accession>A0ABQ4CP23</accession>
<keyword evidence="2" id="KW-0805">Transcription regulation</keyword>
<evidence type="ECO:0000259" key="5">
    <source>
        <dbReference type="PROSITE" id="PS50931"/>
    </source>
</evidence>
<dbReference type="Pfam" id="PF03466">
    <property type="entry name" value="LysR_substrate"/>
    <property type="match status" value="1"/>
</dbReference>
<dbReference type="PANTHER" id="PTHR30346">
    <property type="entry name" value="TRANSCRIPTIONAL DUAL REGULATOR HCAR-RELATED"/>
    <property type="match status" value="1"/>
</dbReference>
<keyword evidence="7" id="KW-1185">Reference proteome</keyword>
<dbReference type="Gene3D" id="1.10.10.10">
    <property type="entry name" value="Winged helix-like DNA-binding domain superfamily/Winged helix DNA-binding domain"/>
    <property type="match status" value="1"/>
</dbReference>
<dbReference type="Gene3D" id="3.40.190.10">
    <property type="entry name" value="Periplasmic binding protein-like II"/>
    <property type="match status" value="2"/>
</dbReference>